<dbReference type="InterPro" id="IPR027417">
    <property type="entry name" value="P-loop_NTPase"/>
</dbReference>
<dbReference type="OrthoDB" id="9799422at2"/>
<evidence type="ECO:0000256" key="18">
    <source>
        <dbReference type="PIRSR" id="PIRSR006135-1"/>
    </source>
</evidence>
<feature type="active site" description="GMP-histidine intermediate" evidence="18">
    <location>
        <position position="53"/>
    </location>
</feature>
<gene>
    <name evidence="20" type="ORF">AV656_05990</name>
</gene>
<comment type="similarity">
    <text evidence="7">Belongs to the CobU/CobP family.</text>
</comment>
<comment type="catalytic activity">
    <reaction evidence="3">
        <text>adenosylcob(III)inamide + GTP = adenosylcob(III)inamide phosphate + GDP + H(+)</text>
        <dbReference type="Rhea" id="RHEA:15765"/>
        <dbReference type="ChEBI" id="CHEBI:2480"/>
        <dbReference type="ChEBI" id="CHEBI:15378"/>
        <dbReference type="ChEBI" id="CHEBI:37565"/>
        <dbReference type="ChEBI" id="CHEBI:58189"/>
        <dbReference type="ChEBI" id="CHEBI:58502"/>
        <dbReference type="EC" id="2.7.1.156"/>
    </reaction>
</comment>
<keyword evidence="13" id="KW-0418">Kinase</keyword>
<evidence type="ECO:0000256" key="13">
    <source>
        <dbReference type="ARBA" id="ARBA00022777"/>
    </source>
</evidence>
<dbReference type="Pfam" id="PF02283">
    <property type="entry name" value="CobU"/>
    <property type="match status" value="1"/>
</dbReference>
<evidence type="ECO:0000256" key="12">
    <source>
        <dbReference type="ARBA" id="ARBA00022741"/>
    </source>
</evidence>
<proteinExistence type="inferred from homology"/>
<evidence type="ECO:0000256" key="1">
    <source>
        <dbReference type="ARBA" id="ARBA00000312"/>
    </source>
</evidence>
<dbReference type="GO" id="GO:0043752">
    <property type="term" value="F:adenosylcobinamide kinase activity"/>
    <property type="evidence" value="ECO:0007669"/>
    <property type="project" value="UniProtKB-EC"/>
</dbReference>
<keyword evidence="11" id="KW-0808">Transferase</keyword>
<evidence type="ECO:0000256" key="4">
    <source>
        <dbReference type="ARBA" id="ARBA00003889"/>
    </source>
</evidence>
<evidence type="ECO:0000256" key="11">
    <source>
        <dbReference type="ARBA" id="ARBA00022679"/>
    </source>
</evidence>
<dbReference type="GO" id="GO:0005524">
    <property type="term" value="F:ATP binding"/>
    <property type="evidence" value="ECO:0007669"/>
    <property type="project" value="UniProtKB-KW"/>
</dbReference>
<comment type="catalytic activity">
    <reaction evidence="2">
        <text>adenosylcob(III)inamide phosphate + GTP + H(+) = adenosylcob(III)inamide-GDP + diphosphate</text>
        <dbReference type="Rhea" id="RHEA:22712"/>
        <dbReference type="ChEBI" id="CHEBI:15378"/>
        <dbReference type="ChEBI" id="CHEBI:33019"/>
        <dbReference type="ChEBI" id="CHEBI:37565"/>
        <dbReference type="ChEBI" id="CHEBI:58502"/>
        <dbReference type="ChEBI" id="CHEBI:60487"/>
        <dbReference type="EC" id="2.7.7.62"/>
    </reaction>
</comment>
<sequence length="197" mass="22038">MVRGRLDFISGGVRSGKTAFAENWLGTHTAGRLVYVATGRPVDEEMNDRIRHHRQDRADRQESWETIERPADLPGVLPMIREGDGLLIDCITTWLANEMYEGFESGLPCHRRQGCLEKKIDAMLGALSEMTEKASAVVVVSNEVLDEPYPATADIRAYSEMLGRIHQQLVSMADVAFEMDAGIPLRWKPENGKRGIV</sequence>
<comment type="pathway">
    <text evidence="6">Cofactor biosynthesis; adenosylcobalamin biosynthesis; adenosylcobalamin from cob(II)yrinate a,c-diamide: step 5/7.</text>
</comment>
<dbReference type="EC" id="2.7.1.156" evidence="8"/>
<accession>A0A161RJN2</accession>
<keyword evidence="12 19" id="KW-0547">Nucleotide-binding</keyword>
<dbReference type="PANTHER" id="PTHR34848">
    <property type="match status" value="1"/>
</dbReference>
<protein>
    <recommendedName>
        <fullName evidence="16">Adenosylcobinamide kinase</fullName>
        <ecNumber evidence="8">2.7.1.156</ecNumber>
        <ecNumber evidence="9">2.7.7.62</ecNumber>
    </recommendedName>
    <alternativeName>
        <fullName evidence="17">Adenosylcobinamide-phosphate guanylyltransferase</fullName>
    </alternativeName>
</protein>
<evidence type="ECO:0000256" key="14">
    <source>
        <dbReference type="ARBA" id="ARBA00022840"/>
    </source>
</evidence>
<keyword evidence="10" id="KW-0169">Cobalamin biosynthesis</keyword>
<comment type="pathway">
    <text evidence="5">Cofactor biosynthesis; adenosylcobalamin biosynthesis; adenosylcobalamin from cob(II)yrinate a,c-diamide: step 6/7.</text>
</comment>
<feature type="binding site" evidence="19">
    <location>
        <position position="89"/>
    </location>
    <ligand>
        <name>GTP</name>
        <dbReference type="ChEBI" id="CHEBI:37565"/>
    </ligand>
</feature>
<dbReference type="UniPathway" id="UPA00148">
    <property type="reaction ID" value="UER00236"/>
</dbReference>
<dbReference type="GO" id="GO:0005525">
    <property type="term" value="F:GTP binding"/>
    <property type="evidence" value="ECO:0007669"/>
    <property type="project" value="UniProtKB-KW"/>
</dbReference>
<dbReference type="GO" id="GO:0009236">
    <property type="term" value="P:cobalamin biosynthetic process"/>
    <property type="evidence" value="ECO:0007669"/>
    <property type="project" value="UniProtKB-UniPathway"/>
</dbReference>
<feature type="binding site" evidence="19">
    <location>
        <begin position="54"/>
        <end position="57"/>
    </location>
    <ligand>
        <name>GTP</name>
        <dbReference type="ChEBI" id="CHEBI:37565"/>
    </ligand>
</feature>
<comment type="catalytic activity">
    <reaction evidence="1">
        <text>adenosylcob(III)inamide + ATP = adenosylcob(III)inamide phosphate + ADP + H(+)</text>
        <dbReference type="Rhea" id="RHEA:15769"/>
        <dbReference type="ChEBI" id="CHEBI:2480"/>
        <dbReference type="ChEBI" id="CHEBI:15378"/>
        <dbReference type="ChEBI" id="CHEBI:30616"/>
        <dbReference type="ChEBI" id="CHEBI:58502"/>
        <dbReference type="ChEBI" id="CHEBI:456216"/>
        <dbReference type="EC" id="2.7.1.156"/>
    </reaction>
</comment>
<dbReference type="EMBL" id="LQNT01000009">
    <property type="protein sequence ID" value="KZE38458.1"/>
    <property type="molecule type" value="Genomic_DNA"/>
</dbReference>
<evidence type="ECO:0000256" key="2">
    <source>
        <dbReference type="ARBA" id="ARBA00000711"/>
    </source>
</evidence>
<reference evidence="20 21" key="1">
    <citation type="submission" date="2016-01" db="EMBL/GenBank/DDBJ databases">
        <title>Whole genome sequencing of Bhargavaea cecembensis T14.</title>
        <authorList>
            <person name="Hong K.W."/>
        </authorList>
    </citation>
    <scope>NUCLEOTIDE SEQUENCE [LARGE SCALE GENOMIC DNA]</scope>
    <source>
        <strain evidence="20 21">T14</strain>
    </source>
</reference>
<dbReference type="InterPro" id="IPR003203">
    <property type="entry name" value="CobU/CobP"/>
</dbReference>
<evidence type="ECO:0000256" key="7">
    <source>
        <dbReference type="ARBA" id="ARBA00007490"/>
    </source>
</evidence>
<dbReference type="CDD" id="cd00544">
    <property type="entry name" value="CobU"/>
    <property type="match status" value="1"/>
</dbReference>
<dbReference type="Proteomes" id="UP000076490">
    <property type="component" value="Unassembled WGS sequence"/>
</dbReference>
<dbReference type="SUPFAM" id="SSF52540">
    <property type="entry name" value="P-loop containing nucleoside triphosphate hydrolases"/>
    <property type="match status" value="1"/>
</dbReference>
<evidence type="ECO:0000256" key="9">
    <source>
        <dbReference type="ARBA" id="ARBA00012523"/>
    </source>
</evidence>
<evidence type="ECO:0000313" key="20">
    <source>
        <dbReference type="EMBL" id="KZE38458.1"/>
    </source>
</evidence>
<dbReference type="PANTHER" id="PTHR34848:SF1">
    <property type="entry name" value="BIFUNCTIONAL ADENOSYLCOBALAMIN BIOSYNTHESIS PROTEIN COBU"/>
    <property type="match status" value="1"/>
</dbReference>
<dbReference type="GO" id="GO:0008820">
    <property type="term" value="F:cobinamide phosphate guanylyltransferase activity"/>
    <property type="evidence" value="ECO:0007669"/>
    <property type="project" value="UniProtKB-EC"/>
</dbReference>
<feature type="binding site" evidence="19">
    <location>
        <position position="68"/>
    </location>
    <ligand>
        <name>GTP</name>
        <dbReference type="ChEBI" id="CHEBI:37565"/>
    </ligand>
</feature>
<evidence type="ECO:0000313" key="21">
    <source>
        <dbReference type="Proteomes" id="UP000076490"/>
    </source>
</evidence>
<organism evidence="20 21">
    <name type="scientific">Bhargavaea cecembensis</name>
    <dbReference type="NCBI Taxonomy" id="394098"/>
    <lineage>
        <taxon>Bacteria</taxon>
        <taxon>Bacillati</taxon>
        <taxon>Bacillota</taxon>
        <taxon>Bacilli</taxon>
        <taxon>Bacillales</taxon>
        <taxon>Caryophanaceae</taxon>
        <taxon>Bhargavaea</taxon>
    </lineage>
</organism>
<evidence type="ECO:0000256" key="19">
    <source>
        <dbReference type="PIRSR" id="PIRSR006135-2"/>
    </source>
</evidence>
<evidence type="ECO:0000256" key="17">
    <source>
        <dbReference type="ARBA" id="ARBA00030571"/>
    </source>
</evidence>
<comment type="caution">
    <text evidence="20">The sequence shown here is derived from an EMBL/GenBank/DDBJ whole genome shotgun (WGS) entry which is preliminary data.</text>
</comment>
<comment type="function">
    <text evidence="4">Catalyzes ATP-dependent phosphorylation of adenosylcobinamide and addition of GMP to adenosylcobinamide phosphate.</text>
</comment>
<evidence type="ECO:0000256" key="8">
    <source>
        <dbReference type="ARBA" id="ARBA00012016"/>
    </source>
</evidence>
<feature type="binding site" evidence="19">
    <location>
        <begin position="37"/>
        <end position="39"/>
    </location>
    <ligand>
        <name>GTP</name>
        <dbReference type="ChEBI" id="CHEBI:37565"/>
    </ligand>
</feature>
<dbReference type="PIRSF" id="PIRSF006135">
    <property type="entry name" value="CobU"/>
    <property type="match status" value="1"/>
</dbReference>
<evidence type="ECO:0000256" key="16">
    <source>
        <dbReference type="ARBA" id="ARBA00029570"/>
    </source>
</evidence>
<dbReference type="AlphaFoldDB" id="A0A161RJN2"/>
<evidence type="ECO:0000256" key="3">
    <source>
        <dbReference type="ARBA" id="ARBA00001522"/>
    </source>
</evidence>
<keyword evidence="14" id="KW-0067">ATP-binding</keyword>
<dbReference type="RefSeq" id="WP_063179972.1">
    <property type="nucleotide sequence ID" value="NZ_LQNT01000009.1"/>
</dbReference>
<evidence type="ECO:0000256" key="6">
    <source>
        <dbReference type="ARBA" id="ARBA00005159"/>
    </source>
</evidence>
<evidence type="ECO:0000256" key="5">
    <source>
        <dbReference type="ARBA" id="ARBA00004692"/>
    </source>
</evidence>
<evidence type="ECO:0000256" key="15">
    <source>
        <dbReference type="ARBA" id="ARBA00023134"/>
    </source>
</evidence>
<keyword evidence="15 19" id="KW-0342">GTP-binding</keyword>
<dbReference type="Gene3D" id="3.40.50.300">
    <property type="entry name" value="P-loop containing nucleotide triphosphate hydrolases"/>
    <property type="match status" value="1"/>
</dbReference>
<evidence type="ECO:0000256" key="10">
    <source>
        <dbReference type="ARBA" id="ARBA00022573"/>
    </source>
</evidence>
<dbReference type="EC" id="2.7.7.62" evidence="9"/>
<name>A0A161RJN2_9BACL</name>